<gene>
    <name evidence="3" type="ORF">LIER_22964</name>
</gene>
<keyword evidence="2" id="KW-0472">Membrane</keyword>
<dbReference type="AlphaFoldDB" id="A0AAV3QVY8"/>
<feature type="transmembrane region" description="Helical" evidence="2">
    <location>
        <begin position="154"/>
        <end position="187"/>
    </location>
</feature>
<sequence length="260" mass="29378">MFCGSFHSQEDDDIMESMSPCSSPKRSKRNSSSYKSKNRYADRGLDKFNALLSVVDKKKQKIYTQKGAEDISLVRFVISDDNQIKPLVVKVKEKRQSTDSNNNNIIKDQTTEMKKNQSFKNEKELEVEQKQIKKQSCSCNCPNSIDLEKLKHPWVYLPVIVILILMFLVFYGRSFAIICTSIGWYLMPTIMGQSTLNTSGNSTSRNPKKKKEYTKRLSEKTFVSKNGNNVNGGGSSSPTSVIGGPTDLLSTPKHGHQKSW</sequence>
<organism evidence="3 4">
    <name type="scientific">Lithospermum erythrorhizon</name>
    <name type="common">Purple gromwell</name>
    <name type="synonym">Lithospermum officinale var. erythrorhizon</name>
    <dbReference type="NCBI Taxonomy" id="34254"/>
    <lineage>
        <taxon>Eukaryota</taxon>
        <taxon>Viridiplantae</taxon>
        <taxon>Streptophyta</taxon>
        <taxon>Embryophyta</taxon>
        <taxon>Tracheophyta</taxon>
        <taxon>Spermatophyta</taxon>
        <taxon>Magnoliopsida</taxon>
        <taxon>eudicotyledons</taxon>
        <taxon>Gunneridae</taxon>
        <taxon>Pentapetalae</taxon>
        <taxon>asterids</taxon>
        <taxon>lamiids</taxon>
        <taxon>Boraginales</taxon>
        <taxon>Boraginaceae</taxon>
        <taxon>Boraginoideae</taxon>
        <taxon>Lithospermeae</taxon>
        <taxon>Lithospermum</taxon>
    </lineage>
</organism>
<keyword evidence="2" id="KW-0812">Transmembrane</keyword>
<keyword evidence="4" id="KW-1185">Reference proteome</keyword>
<evidence type="ECO:0000313" key="4">
    <source>
        <dbReference type="Proteomes" id="UP001454036"/>
    </source>
</evidence>
<name>A0AAV3QVY8_LITER</name>
<dbReference type="PANTHER" id="PTHR35275">
    <property type="entry name" value="ZCF37"/>
    <property type="match status" value="1"/>
</dbReference>
<accession>A0AAV3QVY8</accession>
<proteinExistence type="predicted"/>
<dbReference type="InterPro" id="IPR045880">
    <property type="entry name" value="ZCF37"/>
</dbReference>
<evidence type="ECO:0000256" key="2">
    <source>
        <dbReference type="SAM" id="Phobius"/>
    </source>
</evidence>
<evidence type="ECO:0000256" key="1">
    <source>
        <dbReference type="SAM" id="MobiDB-lite"/>
    </source>
</evidence>
<evidence type="ECO:0000313" key="3">
    <source>
        <dbReference type="EMBL" id="GAA0168194.1"/>
    </source>
</evidence>
<keyword evidence="2" id="KW-1133">Transmembrane helix</keyword>
<comment type="caution">
    <text evidence="3">The sequence shown here is derived from an EMBL/GenBank/DDBJ whole genome shotgun (WGS) entry which is preliminary data.</text>
</comment>
<dbReference type="PANTHER" id="PTHR35275:SF1">
    <property type="entry name" value="OS07G0585900 PROTEIN"/>
    <property type="match status" value="1"/>
</dbReference>
<feature type="region of interest" description="Disordered" evidence="1">
    <location>
        <begin position="1"/>
        <end position="38"/>
    </location>
</feature>
<dbReference type="EMBL" id="BAABME010006377">
    <property type="protein sequence ID" value="GAA0168194.1"/>
    <property type="molecule type" value="Genomic_DNA"/>
</dbReference>
<feature type="region of interest" description="Disordered" evidence="1">
    <location>
        <begin position="196"/>
        <end position="260"/>
    </location>
</feature>
<feature type="compositionally biased region" description="Low complexity" evidence="1">
    <location>
        <begin position="17"/>
        <end position="35"/>
    </location>
</feature>
<reference evidence="3 4" key="1">
    <citation type="submission" date="2024-01" db="EMBL/GenBank/DDBJ databases">
        <title>The complete chloroplast genome sequence of Lithospermum erythrorhizon: insights into the phylogenetic relationship among Boraginaceae species and the maternal lineages of purple gromwells.</title>
        <authorList>
            <person name="Okada T."/>
            <person name="Watanabe K."/>
        </authorList>
    </citation>
    <scope>NUCLEOTIDE SEQUENCE [LARGE SCALE GENOMIC DNA]</scope>
</reference>
<dbReference type="Proteomes" id="UP001454036">
    <property type="component" value="Unassembled WGS sequence"/>
</dbReference>
<protein>
    <recommendedName>
        <fullName evidence="5">ZCF37</fullName>
    </recommendedName>
</protein>
<feature type="compositionally biased region" description="Polar residues" evidence="1">
    <location>
        <begin position="196"/>
        <end position="205"/>
    </location>
</feature>
<evidence type="ECO:0008006" key="5">
    <source>
        <dbReference type="Google" id="ProtNLM"/>
    </source>
</evidence>